<gene>
    <name evidence="3" type="ORF">CPB83DRAFT_864435</name>
</gene>
<organism evidence="3 4">
    <name type="scientific">Crepidotus variabilis</name>
    <dbReference type="NCBI Taxonomy" id="179855"/>
    <lineage>
        <taxon>Eukaryota</taxon>
        <taxon>Fungi</taxon>
        <taxon>Dikarya</taxon>
        <taxon>Basidiomycota</taxon>
        <taxon>Agaricomycotina</taxon>
        <taxon>Agaricomycetes</taxon>
        <taxon>Agaricomycetidae</taxon>
        <taxon>Agaricales</taxon>
        <taxon>Agaricineae</taxon>
        <taxon>Crepidotaceae</taxon>
        <taxon>Crepidotus</taxon>
    </lineage>
</organism>
<keyword evidence="4" id="KW-1185">Reference proteome</keyword>
<feature type="domain" description="DUF6534" evidence="2">
    <location>
        <begin position="174"/>
        <end position="261"/>
    </location>
</feature>
<dbReference type="OrthoDB" id="3223377at2759"/>
<dbReference type="EMBL" id="MU157945">
    <property type="protein sequence ID" value="KAF9522456.1"/>
    <property type="molecule type" value="Genomic_DNA"/>
</dbReference>
<dbReference type="PANTHER" id="PTHR40465:SF1">
    <property type="entry name" value="DUF6534 DOMAIN-CONTAINING PROTEIN"/>
    <property type="match status" value="1"/>
</dbReference>
<evidence type="ECO:0000256" key="1">
    <source>
        <dbReference type="SAM" id="Phobius"/>
    </source>
</evidence>
<dbReference type="Pfam" id="PF20152">
    <property type="entry name" value="DUF6534"/>
    <property type="match status" value="1"/>
</dbReference>
<feature type="transmembrane region" description="Helical" evidence="1">
    <location>
        <begin position="100"/>
        <end position="119"/>
    </location>
</feature>
<proteinExistence type="predicted"/>
<dbReference type="PANTHER" id="PTHR40465">
    <property type="entry name" value="CHROMOSOME 1, WHOLE GENOME SHOTGUN SEQUENCE"/>
    <property type="match status" value="1"/>
</dbReference>
<protein>
    <recommendedName>
        <fullName evidence="2">DUF6534 domain-containing protein</fullName>
    </recommendedName>
</protein>
<keyword evidence="1" id="KW-0812">Transmembrane</keyword>
<accession>A0A9P6E4L0</accession>
<sequence>MDPVVLPAPPMPPISSITAPLLLGSLSNTYLFGILCVQTYLYHLSFPSDAAYIKALVYGVFAIDATATIMNVSDTFQWFANGFGNPLALDNVQLSPADTPLIGALIAGIVQAFYCYRIFKIEHRAWPISVFIMLIVAVQIAGGLWGSIIAFQVQSFRSAAEKASGSPWIIFVGAAVADTLIAGTMILLLNSKQSAIHYHTKNSLSKIIQLTAETNLLSTVVALITMILFVTEKGTTYFTFPSLILGKVYSNSLLLILNNRTYLATDAQRSHQRDALGSRTGQYSSGAMNMGVLRPKTPVIERTRGIQVDMNTSVHMDQERKGNPWTHGSSY</sequence>
<feature type="transmembrane region" description="Helical" evidence="1">
    <location>
        <begin position="55"/>
        <end position="80"/>
    </location>
</feature>
<feature type="transmembrane region" description="Helical" evidence="1">
    <location>
        <begin position="210"/>
        <end position="231"/>
    </location>
</feature>
<evidence type="ECO:0000259" key="2">
    <source>
        <dbReference type="Pfam" id="PF20152"/>
    </source>
</evidence>
<reference evidence="3" key="1">
    <citation type="submission" date="2020-11" db="EMBL/GenBank/DDBJ databases">
        <authorList>
            <consortium name="DOE Joint Genome Institute"/>
            <person name="Ahrendt S."/>
            <person name="Riley R."/>
            <person name="Andreopoulos W."/>
            <person name="Labutti K."/>
            <person name="Pangilinan J."/>
            <person name="Ruiz-Duenas F.J."/>
            <person name="Barrasa J.M."/>
            <person name="Sanchez-Garcia M."/>
            <person name="Camarero S."/>
            <person name="Miyauchi S."/>
            <person name="Serrano A."/>
            <person name="Linde D."/>
            <person name="Babiker R."/>
            <person name="Drula E."/>
            <person name="Ayuso-Fernandez I."/>
            <person name="Pacheco R."/>
            <person name="Padilla G."/>
            <person name="Ferreira P."/>
            <person name="Barriuso J."/>
            <person name="Kellner H."/>
            <person name="Castanera R."/>
            <person name="Alfaro M."/>
            <person name="Ramirez L."/>
            <person name="Pisabarro A.G."/>
            <person name="Kuo A."/>
            <person name="Tritt A."/>
            <person name="Lipzen A."/>
            <person name="He G."/>
            <person name="Yan M."/>
            <person name="Ng V."/>
            <person name="Cullen D."/>
            <person name="Martin F."/>
            <person name="Rosso M.-N."/>
            <person name="Henrissat B."/>
            <person name="Hibbett D."/>
            <person name="Martinez A.T."/>
            <person name="Grigoriev I.V."/>
        </authorList>
    </citation>
    <scope>NUCLEOTIDE SEQUENCE</scope>
    <source>
        <strain evidence="3">CBS 506.95</strain>
    </source>
</reference>
<dbReference type="InterPro" id="IPR045339">
    <property type="entry name" value="DUF6534"/>
</dbReference>
<comment type="caution">
    <text evidence="3">The sequence shown here is derived from an EMBL/GenBank/DDBJ whole genome shotgun (WGS) entry which is preliminary data.</text>
</comment>
<feature type="transmembrane region" description="Helical" evidence="1">
    <location>
        <begin position="20"/>
        <end position="43"/>
    </location>
</feature>
<dbReference type="Proteomes" id="UP000807306">
    <property type="component" value="Unassembled WGS sequence"/>
</dbReference>
<keyword evidence="1" id="KW-0472">Membrane</keyword>
<keyword evidence="1" id="KW-1133">Transmembrane helix</keyword>
<evidence type="ECO:0000313" key="3">
    <source>
        <dbReference type="EMBL" id="KAF9522456.1"/>
    </source>
</evidence>
<feature type="transmembrane region" description="Helical" evidence="1">
    <location>
        <begin position="237"/>
        <end position="257"/>
    </location>
</feature>
<feature type="transmembrane region" description="Helical" evidence="1">
    <location>
        <begin position="126"/>
        <end position="148"/>
    </location>
</feature>
<feature type="transmembrane region" description="Helical" evidence="1">
    <location>
        <begin position="168"/>
        <end position="189"/>
    </location>
</feature>
<evidence type="ECO:0000313" key="4">
    <source>
        <dbReference type="Proteomes" id="UP000807306"/>
    </source>
</evidence>
<dbReference type="AlphaFoldDB" id="A0A9P6E4L0"/>
<name>A0A9P6E4L0_9AGAR</name>